<dbReference type="InterPro" id="IPR036291">
    <property type="entry name" value="NAD(P)-bd_dom_sf"/>
</dbReference>
<dbReference type="PANTHER" id="PTHR12126:SF11">
    <property type="entry name" value="NADH DEHYDROGENASE [UBIQUINONE] 1 ALPHA SUBCOMPLEX SUBUNIT 9, MITOCHONDRIAL"/>
    <property type="match status" value="1"/>
</dbReference>
<dbReference type="Pfam" id="PF01370">
    <property type="entry name" value="Epimerase"/>
    <property type="match status" value="1"/>
</dbReference>
<proteinExistence type="predicted"/>
<dbReference type="CDD" id="cd05271">
    <property type="entry name" value="NDUFA9_like_SDR_a"/>
    <property type="match status" value="1"/>
</dbReference>
<accession>A0A840BNW8</accession>
<dbReference type="RefSeq" id="WP_183635235.1">
    <property type="nucleotide sequence ID" value="NZ_BAABLE010000005.1"/>
</dbReference>
<dbReference type="GO" id="GO:0044877">
    <property type="term" value="F:protein-containing complex binding"/>
    <property type="evidence" value="ECO:0007669"/>
    <property type="project" value="TreeGrafter"/>
</dbReference>
<feature type="domain" description="NAD-dependent epimerase/dehydratase" evidence="1">
    <location>
        <begin position="6"/>
        <end position="206"/>
    </location>
</feature>
<organism evidence="2 3">
    <name type="scientific">Niveibacterium umoris</name>
    <dbReference type="NCBI Taxonomy" id="1193620"/>
    <lineage>
        <taxon>Bacteria</taxon>
        <taxon>Pseudomonadati</taxon>
        <taxon>Pseudomonadota</taxon>
        <taxon>Betaproteobacteria</taxon>
        <taxon>Rhodocyclales</taxon>
        <taxon>Rhodocyclaceae</taxon>
        <taxon>Niveibacterium</taxon>
    </lineage>
</organism>
<evidence type="ECO:0000313" key="3">
    <source>
        <dbReference type="Proteomes" id="UP000561045"/>
    </source>
</evidence>
<dbReference type="InterPro" id="IPR051207">
    <property type="entry name" value="ComplexI_NDUFA9_subunit"/>
</dbReference>
<keyword evidence="2" id="KW-0560">Oxidoreductase</keyword>
<dbReference type="SUPFAM" id="SSF51735">
    <property type="entry name" value="NAD(P)-binding Rossmann-fold domains"/>
    <property type="match status" value="1"/>
</dbReference>
<dbReference type="Gene3D" id="3.40.50.720">
    <property type="entry name" value="NAD(P)-binding Rossmann-like Domain"/>
    <property type="match status" value="1"/>
</dbReference>
<dbReference type="PANTHER" id="PTHR12126">
    <property type="entry name" value="NADH-UBIQUINONE OXIDOREDUCTASE 39 KDA SUBUNIT-RELATED"/>
    <property type="match status" value="1"/>
</dbReference>
<dbReference type="AlphaFoldDB" id="A0A840BNW8"/>
<name>A0A840BNW8_9RHOO</name>
<dbReference type="GO" id="GO:0016491">
    <property type="term" value="F:oxidoreductase activity"/>
    <property type="evidence" value="ECO:0007669"/>
    <property type="project" value="UniProtKB-KW"/>
</dbReference>
<gene>
    <name evidence="2" type="ORF">GGR36_002698</name>
</gene>
<evidence type="ECO:0000259" key="1">
    <source>
        <dbReference type="Pfam" id="PF01370"/>
    </source>
</evidence>
<keyword evidence="3" id="KW-1185">Reference proteome</keyword>
<dbReference type="InterPro" id="IPR001509">
    <property type="entry name" value="Epimerase_deHydtase"/>
</dbReference>
<protein>
    <submittedName>
        <fullName evidence="2">NADH dehydrogenase</fullName>
        <ecNumber evidence="2">1.6.99.3</ecNumber>
    </submittedName>
</protein>
<dbReference type="EMBL" id="JACIET010000002">
    <property type="protein sequence ID" value="MBB4013352.1"/>
    <property type="molecule type" value="Genomic_DNA"/>
</dbReference>
<dbReference type="Proteomes" id="UP000561045">
    <property type="component" value="Unassembled WGS sequence"/>
</dbReference>
<comment type="caution">
    <text evidence="2">The sequence shown here is derived from an EMBL/GenBank/DDBJ whole genome shotgun (WGS) entry which is preliminary data.</text>
</comment>
<reference evidence="2 3" key="1">
    <citation type="submission" date="2020-08" db="EMBL/GenBank/DDBJ databases">
        <title>Genomic Encyclopedia of Type Strains, Phase IV (KMG-IV): sequencing the most valuable type-strain genomes for metagenomic binning, comparative biology and taxonomic classification.</title>
        <authorList>
            <person name="Goeker M."/>
        </authorList>
    </citation>
    <scope>NUCLEOTIDE SEQUENCE [LARGE SCALE GENOMIC DNA]</scope>
    <source>
        <strain evidence="2 3">DSM 106739</strain>
    </source>
</reference>
<dbReference type="EC" id="1.6.99.3" evidence="2"/>
<sequence>MKLQSVLLIGGTGFLGRHLANQLSARGIRVIVPTRRIERAQRLYLLPTAQVVQADIFADGVLERLCQGVDAVVNLVGVLHSRSGSPYGSDFARAHVELPRRLVAAATASGVRRLVHVSALGADVAGPSEYLRSKADGEAAIRAAGDTIEWTIFRPSVVFGPEDRFLNLFASLTGLFPVMPLGGANARFQPVFVGDVSRAILAALERDLGIGETHELAGPKVYTLAELVRYAAAESGHRVYVIGLHRLFAMMQAQVLAWLPGDLMSPDNVRSMDRDNVASGAPQPFGLAPTALEAVAPAWLGGKNLRRRFDQMRAASRDES</sequence>
<evidence type="ECO:0000313" key="2">
    <source>
        <dbReference type="EMBL" id="MBB4013352.1"/>
    </source>
</evidence>